<reference evidence="2" key="1">
    <citation type="submission" date="2022-06" db="EMBL/GenBank/DDBJ databases">
        <title>Uncovering the hologenomic basis of an extraordinary plant invasion.</title>
        <authorList>
            <person name="Bieker V.C."/>
            <person name="Martin M.D."/>
            <person name="Gilbert T."/>
            <person name="Hodgins K."/>
            <person name="Battlay P."/>
            <person name="Petersen B."/>
            <person name="Wilson J."/>
        </authorList>
    </citation>
    <scope>NUCLEOTIDE SEQUENCE</scope>
    <source>
        <strain evidence="2">AA19_3_7</strain>
        <tissue evidence="2">Leaf</tissue>
    </source>
</reference>
<protein>
    <submittedName>
        <fullName evidence="2">Uncharacterized protein</fullName>
    </submittedName>
</protein>
<dbReference type="EMBL" id="JAMZMK010005069">
    <property type="protein sequence ID" value="KAI7753931.1"/>
    <property type="molecule type" value="Genomic_DNA"/>
</dbReference>
<keyword evidence="1" id="KW-0472">Membrane</keyword>
<comment type="caution">
    <text evidence="2">The sequence shown here is derived from an EMBL/GenBank/DDBJ whole genome shotgun (WGS) entry which is preliminary data.</text>
</comment>
<gene>
    <name evidence="2" type="ORF">M8C21_033130</name>
</gene>
<organism evidence="2 3">
    <name type="scientific">Ambrosia artemisiifolia</name>
    <name type="common">Common ragweed</name>
    <dbReference type="NCBI Taxonomy" id="4212"/>
    <lineage>
        <taxon>Eukaryota</taxon>
        <taxon>Viridiplantae</taxon>
        <taxon>Streptophyta</taxon>
        <taxon>Embryophyta</taxon>
        <taxon>Tracheophyta</taxon>
        <taxon>Spermatophyta</taxon>
        <taxon>Magnoliopsida</taxon>
        <taxon>eudicotyledons</taxon>
        <taxon>Gunneridae</taxon>
        <taxon>Pentapetalae</taxon>
        <taxon>asterids</taxon>
        <taxon>campanulids</taxon>
        <taxon>Asterales</taxon>
        <taxon>Asteraceae</taxon>
        <taxon>Asteroideae</taxon>
        <taxon>Heliantheae alliance</taxon>
        <taxon>Heliantheae</taxon>
        <taxon>Ambrosia</taxon>
    </lineage>
</organism>
<dbReference type="AlphaFoldDB" id="A0AAD5D434"/>
<dbReference type="Proteomes" id="UP001206925">
    <property type="component" value="Unassembled WGS sequence"/>
</dbReference>
<accession>A0AAD5D434</accession>
<keyword evidence="3" id="KW-1185">Reference proteome</keyword>
<feature type="transmembrane region" description="Helical" evidence="1">
    <location>
        <begin position="54"/>
        <end position="85"/>
    </location>
</feature>
<name>A0AAD5D434_AMBAR</name>
<evidence type="ECO:0000256" key="1">
    <source>
        <dbReference type="SAM" id="Phobius"/>
    </source>
</evidence>
<sequence>MVDLDIDIGDEVGLGHGDDRFRLLTFRLKKVMARIDHLAAASATMMVYSCDGDLASVVVIGVSVVKASLASPLFLTACPLSLMFYE</sequence>
<evidence type="ECO:0000313" key="3">
    <source>
        <dbReference type="Proteomes" id="UP001206925"/>
    </source>
</evidence>
<evidence type="ECO:0000313" key="2">
    <source>
        <dbReference type="EMBL" id="KAI7753931.1"/>
    </source>
</evidence>
<proteinExistence type="predicted"/>
<keyword evidence="1" id="KW-0812">Transmembrane</keyword>
<keyword evidence="1" id="KW-1133">Transmembrane helix</keyword>